<organism evidence="2 3">
    <name type="scientific">candidate division WOR_3 bacterium SM23_60</name>
    <dbReference type="NCBI Taxonomy" id="1703780"/>
    <lineage>
        <taxon>Bacteria</taxon>
        <taxon>Bacteria division WOR-3</taxon>
    </lineage>
</organism>
<sequence>MKKAIPIALALVVFMSAAYAQEPCAGCQDKEEMGTGMMHEMRGEMGLGMLDLSAEQRDNIGALGTETEKQIIPIRADIRLKEIDLREAMAADNPNRDRIMRLTKDISDLKLKIEQLKIDQRLKIHSMLTPEQKEQMKSMRHGEQKMQKRMIIKKEID</sequence>
<dbReference type="EMBL" id="LJUO01000159">
    <property type="protein sequence ID" value="KPK68617.1"/>
    <property type="molecule type" value="Genomic_DNA"/>
</dbReference>
<reference evidence="2 3" key="1">
    <citation type="journal article" date="2015" name="Microbiome">
        <title>Genomic resolution of linkages in carbon, nitrogen, and sulfur cycling among widespread estuary sediment bacteria.</title>
        <authorList>
            <person name="Baker B.J."/>
            <person name="Lazar C.S."/>
            <person name="Teske A.P."/>
            <person name="Dick G.J."/>
        </authorList>
    </citation>
    <scope>NUCLEOTIDE SEQUENCE [LARGE SCALE GENOMIC DNA]</scope>
    <source>
        <strain evidence="2">SM23_60</strain>
    </source>
</reference>
<feature type="signal peptide" evidence="1">
    <location>
        <begin position="1"/>
        <end position="20"/>
    </location>
</feature>
<evidence type="ECO:0000313" key="2">
    <source>
        <dbReference type="EMBL" id="KPK68617.1"/>
    </source>
</evidence>
<dbReference type="Proteomes" id="UP000051096">
    <property type="component" value="Unassembled WGS sequence"/>
</dbReference>
<keyword evidence="1" id="KW-0732">Signal</keyword>
<evidence type="ECO:0008006" key="4">
    <source>
        <dbReference type="Google" id="ProtNLM"/>
    </source>
</evidence>
<dbReference type="InterPro" id="IPR025961">
    <property type="entry name" value="Metal_resist"/>
</dbReference>
<name>A0A0S8G7B1_UNCW3</name>
<evidence type="ECO:0000256" key="1">
    <source>
        <dbReference type="SAM" id="SignalP"/>
    </source>
</evidence>
<protein>
    <recommendedName>
        <fullName evidence="4">Periplasmic heavy metal sensor</fullName>
    </recommendedName>
</protein>
<dbReference type="Pfam" id="PF13801">
    <property type="entry name" value="Metal_resist"/>
    <property type="match status" value="1"/>
</dbReference>
<feature type="chain" id="PRO_5006646737" description="Periplasmic heavy metal sensor" evidence="1">
    <location>
        <begin position="21"/>
        <end position="157"/>
    </location>
</feature>
<proteinExistence type="predicted"/>
<dbReference type="Gene3D" id="1.20.120.1490">
    <property type="match status" value="1"/>
</dbReference>
<dbReference type="AlphaFoldDB" id="A0A0S8G7B1"/>
<accession>A0A0S8G7B1</accession>
<evidence type="ECO:0000313" key="3">
    <source>
        <dbReference type="Proteomes" id="UP000051096"/>
    </source>
</evidence>
<gene>
    <name evidence="2" type="ORF">AMJ87_11600</name>
</gene>
<comment type="caution">
    <text evidence="2">The sequence shown here is derived from an EMBL/GenBank/DDBJ whole genome shotgun (WGS) entry which is preliminary data.</text>
</comment>